<dbReference type="STRING" id="5627.A0A1C7MP56"/>
<keyword evidence="2" id="KW-0349">Heme</keyword>
<dbReference type="Pfam" id="PF01070">
    <property type="entry name" value="FMN_dh"/>
    <property type="match status" value="1"/>
</dbReference>
<keyword evidence="4" id="KW-0560">Oxidoreductase</keyword>
<comment type="caution">
    <text evidence="9">The sequence shown here is derived from an EMBL/GenBank/DDBJ whole genome shotgun (WGS) entry which is preliminary data.</text>
</comment>
<dbReference type="CDD" id="cd02922">
    <property type="entry name" value="FCB2_FMN"/>
    <property type="match status" value="1"/>
</dbReference>
<dbReference type="GO" id="GO:0006089">
    <property type="term" value="P:lactate metabolic process"/>
    <property type="evidence" value="ECO:0007669"/>
    <property type="project" value="TreeGrafter"/>
</dbReference>
<keyword evidence="10" id="KW-1185">Reference proteome</keyword>
<evidence type="ECO:0000259" key="7">
    <source>
        <dbReference type="PROSITE" id="PS50255"/>
    </source>
</evidence>
<dbReference type="PRINTS" id="PR00363">
    <property type="entry name" value="CYTOCHROMEB5"/>
</dbReference>
<evidence type="ECO:0000256" key="3">
    <source>
        <dbReference type="ARBA" id="ARBA00022723"/>
    </source>
</evidence>
<dbReference type="GO" id="GO:0020037">
    <property type="term" value="F:heme binding"/>
    <property type="evidence" value="ECO:0007669"/>
    <property type="project" value="InterPro"/>
</dbReference>
<protein>
    <submittedName>
        <fullName evidence="9">Cytochrome b2, mitochondrial</fullName>
    </submittedName>
</protein>
<dbReference type="PANTHER" id="PTHR10578">
    <property type="entry name" value="S -2-HYDROXY-ACID OXIDASE-RELATED"/>
    <property type="match status" value="1"/>
</dbReference>
<feature type="compositionally biased region" description="Basic and acidic residues" evidence="6">
    <location>
        <begin position="291"/>
        <end position="310"/>
    </location>
</feature>
<gene>
    <name evidence="9" type="primary">CYB2_0</name>
    <name evidence="9" type="ORF">A0H81_00642</name>
</gene>
<name>A0A1C7MP56_GRIFR</name>
<dbReference type="InterPro" id="IPR037458">
    <property type="entry name" value="L-MDH/L-LDH_FMN-bd"/>
</dbReference>
<dbReference type="AlphaFoldDB" id="A0A1C7MP56"/>
<dbReference type="SMART" id="SM01117">
    <property type="entry name" value="Cyt-b5"/>
    <property type="match status" value="1"/>
</dbReference>
<evidence type="ECO:0000313" key="10">
    <source>
        <dbReference type="Proteomes" id="UP000092993"/>
    </source>
</evidence>
<dbReference type="Gene3D" id="3.20.20.70">
    <property type="entry name" value="Aldolase class I"/>
    <property type="match status" value="1"/>
</dbReference>
<dbReference type="InterPro" id="IPR037396">
    <property type="entry name" value="FMN_HAD"/>
</dbReference>
<dbReference type="InterPro" id="IPR018506">
    <property type="entry name" value="Cyt_B5_heme-BS"/>
</dbReference>
<dbReference type="EMBL" id="LUGG01000001">
    <property type="protein sequence ID" value="OBZ78660.1"/>
    <property type="molecule type" value="Genomic_DNA"/>
</dbReference>
<sequence>MPRSFSLQEVAQHNSPSSCWVVIANKVYDVTDFLPDHPGGAKIILKYAGRDATTAYEPIHAPDTIDKNLPHEKHLGELDSAGARQIQKEQESRKKTQDELRVEAAQAAKPPLSRILNLGDLEDVARKVLSYKALAYYSSAADDETTHTENIRAFSRYFFNPRVLRPIGHCDPSTTILGFKSSIPVFVSGSALARLGHPLGEANITRGAGRTSIIQMVSSNASLSAAQIAEARLSPAQPLFFQLYKHRDLEVAEQRVREVEALGYNAIWLTVDAPVPGNRERDIRAPFVLQDQERETEAAKTAGERPKQPEDAAEEEENVNLLGTAGALISHADINMSWTETIPWLRRVTKLPIVIKGIQCVEDAVLAAEAGVEGILLSNHGVHDHSSLPSIDVLYKLRKQRPDVFDKLEVYIDGGVRRGTGQFIALPGRRATANDVLKALCLGAKAVGLGRPFLYAHSAYGEEGVVKAVQILERELITGMRLLGATNVNELVPEMVCGRALDIIEQVNWQPLISKL</sequence>
<evidence type="ECO:0000256" key="5">
    <source>
        <dbReference type="ARBA" id="ARBA00023004"/>
    </source>
</evidence>
<evidence type="ECO:0000259" key="8">
    <source>
        <dbReference type="PROSITE" id="PS51349"/>
    </source>
</evidence>
<organism evidence="9 10">
    <name type="scientific">Grifola frondosa</name>
    <name type="common">Maitake</name>
    <name type="synonym">Polyporus frondosus</name>
    <dbReference type="NCBI Taxonomy" id="5627"/>
    <lineage>
        <taxon>Eukaryota</taxon>
        <taxon>Fungi</taxon>
        <taxon>Dikarya</taxon>
        <taxon>Basidiomycota</taxon>
        <taxon>Agaricomycotina</taxon>
        <taxon>Agaricomycetes</taxon>
        <taxon>Polyporales</taxon>
        <taxon>Grifolaceae</taxon>
        <taxon>Grifola</taxon>
    </lineage>
</organism>
<keyword evidence="3" id="KW-0479">Metal-binding</keyword>
<evidence type="ECO:0000313" key="9">
    <source>
        <dbReference type="EMBL" id="OBZ78660.1"/>
    </source>
</evidence>
<keyword evidence="5" id="KW-0408">Iron</keyword>
<dbReference type="OMA" id="ANDDRDM"/>
<dbReference type="InterPro" id="IPR000262">
    <property type="entry name" value="FMN-dep_DH"/>
</dbReference>
<dbReference type="InterPro" id="IPR036400">
    <property type="entry name" value="Cyt_B5-like_heme/steroid_sf"/>
</dbReference>
<dbReference type="GO" id="GO:0046872">
    <property type="term" value="F:metal ion binding"/>
    <property type="evidence" value="ECO:0007669"/>
    <property type="project" value="UniProtKB-KW"/>
</dbReference>
<evidence type="ECO:0000256" key="6">
    <source>
        <dbReference type="SAM" id="MobiDB-lite"/>
    </source>
</evidence>
<proteinExistence type="predicted"/>
<dbReference type="InterPro" id="IPR013785">
    <property type="entry name" value="Aldolase_TIM"/>
</dbReference>
<dbReference type="OrthoDB" id="1925334at2759"/>
<dbReference type="PROSITE" id="PS51349">
    <property type="entry name" value="FMN_HYDROXY_ACID_DH_2"/>
    <property type="match status" value="1"/>
</dbReference>
<feature type="domain" description="Cytochrome b5 heme-binding" evidence="7">
    <location>
        <begin position="2"/>
        <end position="79"/>
    </location>
</feature>
<feature type="region of interest" description="Disordered" evidence="6">
    <location>
        <begin position="290"/>
        <end position="314"/>
    </location>
</feature>
<evidence type="ECO:0000256" key="4">
    <source>
        <dbReference type="ARBA" id="ARBA00023002"/>
    </source>
</evidence>
<dbReference type="Pfam" id="PF00173">
    <property type="entry name" value="Cyt-b5"/>
    <property type="match status" value="1"/>
</dbReference>
<dbReference type="SUPFAM" id="SSF51395">
    <property type="entry name" value="FMN-linked oxidoreductases"/>
    <property type="match status" value="1"/>
</dbReference>
<dbReference type="GO" id="GO:0004460">
    <property type="term" value="F:L-lactate dehydrogenase (cytochrome) activity"/>
    <property type="evidence" value="ECO:0007669"/>
    <property type="project" value="TreeGrafter"/>
</dbReference>
<dbReference type="SUPFAM" id="SSF55856">
    <property type="entry name" value="Cytochrome b5-like heme/steroid binding domain"/>
    <property type="match status" value="1"/>
</dbReference>
<dbReference type="Proteomes" id="UP000092993">
    <property type="component" value="Unassembled WGS sequence"/>
</dbReference>
<feature type="domain" description="FMN hydroxy acid dehydrogenase" evidence="8">
    <location>
        <begin position="110"/>
        <end position="501"/>
    </location>
</feature>
<dbReference type="FunFam" id="3.10.120.10:FF:000009">
    <property type="entry name" value="Cytochrome b2, mitochondrial, putative"/>
    <property type="match status" value="1"/>
</dbReference>
<accession>A0A1C7MP56</accession>
<dbReference type="PROSITE" id="PS00191">
    <property type="entry name" value="CYTOCHROME_B5_1"/>
    <property type="match status" value="1"/>
</dbReference>
<evidence type="ECO:0000256" key="1">
    <source>
        <dbReference type="ARBA" id="ARBA00001917"/>
    </source>
</evidence>
<dbReference type="InterPro" id="IPR001199">
    <property type="entry name" value="Cyt_B5-like_heme/steroid-bd"/>
</dbReference>
<dbReference type="Gene3D" id="3.10.120.10">
    <property type="entry name" value="Cytochrome b5-like heme/steroid binding domain"/>
    <property type="match status" value="1"/>
</dbReference>
<reference evidence="9 10" key="1">
    <citation type="submission" date="2016-03" db="EMBL/GenBank/DDBJ databases">
        <title>Whole genome sequencing of Grifola frondosa 9006-11.</title>
        <authorList>
            <person name="Min B."/>
            <person name="Park H."/>
            <person name="Kim J.-G."/>
            <person name="Cho H."/>
            <person name="Oh Y.-L."/>
            <person name="Kong W.-S."/>
            <person name="Choi I.-G."/>
        </authorList>
    </citation>
    <scope>NUCLEOTIDE SEQUENCE [LARGE SCALE GENOMIC DNA]</scope>
    <source>
        <strain evidence="9 10">9006-11</strain>
    </source>
</reference>
<evidence type="ECO:0000256" key="2">
    <source>
        <dbReference type="ARBA" id="ARBA00022617"/>
    </source>
</evidence>
<dbReference type="PROSITE" id="PS50255">
    <property type="entry name" value="CYTOCHROME_B5_2"/>
    <property type="match status" value="1"/>
</dbReference>
<comment type="cofactor">
    <cofactor evidence="1">
        <name>FMN</name>
        <dbReference type="ChEBI" id="CHEBI:58210"/>
    </cofactor>
</comment>
<dbReference type="PANTHER" id="PTHR10578:SF101">
    <property type="entry name" value="L-LACTATE DEHYDROGENASE (CYTOCHROME B2)"/>
    <property type="match status" value="1"/>
</dbReference>